<evidence type="ECO:0000256" key="3">
    <source>
        <dbReference type="ARBA" id="ARBA00022989"/>
    </source>
</evidence>
<accession>A0A846HDI2</accession>
<feature type="transmembrane region" description="Helical" evidence="5">
    <location>
        <begin position="450"/>
        <end position="466"/>
    </location>
</feature>
<keyword evidence="8" id="KW-1185">Reference proteome</keyword>
<evidence type="ECO:0000256" key="1">
    <source>
        <dbReference type="ARBA" id="ARBA00004141"/>
    </source>
</evidence>
<protein>
    <submittedName>
        <fullName evidence="7">O-antigen ligase family protein</fullName>
    </submittedName>
</protein>
<dbReference type="RefSeq" id="WP_039752276.1">
    <property type="nucleotide sequence ID" value="NZ_JTCM02000043.1"/>
</dbReference>
<gene>
    <name evidence="7" type="ORF">PI95_018535</name>
</gene>
<evidence type="ECO:0000256" key="2">
    <source>
        <dbReference type="ARBA" id="ARBA00022692"/>
    </source>
</evidence>
<keyword evidence="2 5" id="KW-0812">Transmembrane</keyword>
<dbReference type="PANTHER" id="PTHR37422">
    <property type="entry name" value="TEICHURONIC ACID BIOSYNTHESIS PROTEIN TUAE"/>
    <property type="match status" value="1"/>
</dbReference>
<reference evidence="7 8" key="1">
    <citation type="journal article" date="2015" name="Genome Announc.">
        <title>Draft Genome Sequence of Cyanobacterium Hassallia byssoidea Strain VB512170, Isolated from Monuments in India.</title>
        <authorList>
            <person name="Singh D."/>
            <person name="Chandrababunaidu M.M."/>
            <person name="Panda A."/>
            <person name="Sen D."/>
            <person name="Bhattacharyya S."/>
            <person name="Adhikary S.P."/>
            <person name="Tripathy S."/>
        </authorList>
    </citation>
    <scope>NUCLEOTIDE SEQUENCE [LARGE SCALE GENOMIC DNA]</scope>
    <source>
        <strain evidence="7 8">VB512170</strain>
    </source>
</reference>
<keyword evidence="4 5" id="KW-0472">Membrane</keyword>
<feature type="transmembrane region" description="Helical" evidence="5">
    <location>
        <begin position="110"/>
        <end position="134"/>
    </location>
</feature>
<dbReference type="InterPro" id="IPR051533">
    <property type="entry name" value="WaaL-like"/>
</dbReference>
<keyword evidence="3 5" id="KW-1133">Transmembrane helix</keyword>
<feature type="transmembrane region" description="Helical" evidence="5">
    <location>
        <begin position="246"/>
        <end position="275"/>
    </location>
</feature>
<evidence type="ECO:0000256" key="5">
    <source>
        <dbReference type="SAM" id="Phobius"/>
    </source>
</evidence>
<feature type="transmembrane region" description="Helical" evidence="5">
    <location>
        <begin position="427"/>
        <end position="444"/>
    </location>
</feature>
<keyword evidence="7" id="KW-0436">Ligase</keyword>
<dbReference type="Pfam" id="PF04932">
    <property type="entry name" value="Wzy_C"/>
    <property type="match status" value="1"/>
</dbReference>
<comment type="subcellular location">
    <subcellularLocation>
        <location evidence="1">Membrane</location>
        <topology evidence="1">Multi-pass membrane protein</topology>
    </subcellularLocation>
</comment>
<evidence type="ECO:0000313" key="8">
    <source>
        <dbReference type="Proteomes" id="UP000031549"/>
    </source>
</evidence>
<feature type="transmembrane region" description="Helical" evidence="5">
    <location>
        <begin position="37"/>
        <end position="66"/>
    </location>
</feature>
<evidence type="ECO:0000259" key="6">
    <source>
        <dbReference type="Pfam" id="PF04932"/>
    </source>
</evidence>
<feature type="transmembrane region" description="Helical" evidence="5">
    <location>
        <begin position="282"/>
        <end position="300"/>
    </location>
</feature>
<evidence type="ECO:0000313" key="7">
    <source>
        <dbReference type="EMBL" id="NEU74501.1"/>
    </source>
</evidence>
<name>A0A846HDI2_9CYAN</name>
<evidence type="ECO:0000256" key="4">
    <source>
        <dbReference type="ARBA" id="ARBA00023136"/>
    </source>
</evidence>
<feature type="transmembrane region" description="Helical" evidence="5">
    <location>
        <begin position="12"/>
        <end position="31"/>
    </location>
</feature>
<dbReference type="AlphaFoldDB" id="A0A846HDI2"/>
<feature type="transmembrane region" description="Helical" evidence="5">
    <location>
        <begin position="175"/>
        <end position="203"/>
    </location>
</feature>
<feature type="transmembrane region" description="Helical" evidence="5">
    <location>
        <begin position="394"/>
        <end position="415"/>
    </location>
</feature>
<dbReference type="InterPro" id="IPR007016">
    <property type="entry name" value="O-antigen_ligase-rel_domated"/>
</dbReference>
<feature type="transmembrane region" description="Helical" evidence="5">
    <location>
        <begin position="146"/>
        <end position="163"/>
    </location>
</feature>
<dbReference type="EMBL" id="JTCM02000043">
    <property type="protein sequence ID" value="NEU74501.1"/>
    <property type="molecule type" value="Genomic_DNA"/>
</dbReference>
<comment type="caution">
    <text evidence="7">The sequence shown here is derived from an EMBL/GenBank/DDBJ whole genome shotgun (WGS) entry which is preliminary data.</text>
</comment>
<sequence>MLNNQGSRRGLRLMLLISFAGATVGIVAGFAAGAQPFFLGVALFAVAVLIYFFAKFEQAVLALLILRSSLDIFSGIQLPAAFAIGLDILTLLYVAVMLLTGQHVRTDKFWWLFASWMMLQSLWIVLLLLGALGMNASFLPNAIRDWLRYFSWVIIYLLVMQLKDRIHPEKLISTLLLALVAPITVALMQIFLPASILPALLTAQGKAGSNVSGTLGFPNGLGIFLSMFIALVWWKVSISKQRLPWLLLLGLISFIFVSTGYFTGLVAVFILILCINADKITPVRLIGVAIFCFIILYLFGSTEFGQQRLTEIYQTPLLNPDIDVSRAIILSYGDSNSFNWRVAHWYYLLQAWAKFPILGYGLGTSPELGIRNLQTGGGYAAHNDYIRVLVEQGIVGLVIFVFFLLVQGLHLVRLLQKAPEKSSQRSLCLILIALLISNSVSMLSNNIMDATTFFVYWWVLVAIAGWEKEKWQVNQSTI</sequence>
<dbReference type="Proteomes" id="UP000031549">
    <property type="component" value="Unassembled WGS sequence"/>
</dbReference>
<feature type="transmembrane region" description="Helical" evidence="5">
    <location>
        <begin position="78"/>
        <end position="98"/>
    </location>
</feature>
<feature type="transmembrane region" description="Helical" evidence="5">
    <location>
        <begin position="215"/>
        <end position="234"/>
    </location>
</feature>
<dbReference type="PANTHER" id="PTHR37422:SF23">
    <property type="entry name" value="TEICHURONIC ACID BIOSYNTHESIS PROTEIN TUAE"/>
    <property type="match status" value="1"/>
</dbReference>
<dbReference type="GO" id="GO:0016874">
    <property type="term" value="F:ligase activity"/>
    <property type="evidence" value="ECO:0007669"/>
    <property type="project" value="UniProtKB-KW"/>
</dbReference>
<proteinExistence type="predicted"/>
<dbReference type="GO" id="GO:0016020">
    <property type="term" value="C:membrane"/>
    <property type="evidence" value="ECO:0007669"/>
    <property type="project" value="UniProtKB-SubCell"/>
</dbReference>
<feature type="domain" description="O-antigen ligase-related" evidence="6">
    <location>
        <begin position="259"/>
        <end position="401"/>
    </location>
</feature>
<organism evidence="7 8">
    <name type="scientific">Hassallia byssoidea VB512170</name>
    <dbReference type="NCBI Taxonomy" id="1304833"/>
    <lineage>
        <taxon>Bacteria</taxon>
        <taxon>Bacillati</taxon>
        <taxon>Cyanobacteriota</taxon>
        <taxon>Cyanophyceae</taxon>
        <taxon>Nostocales</taxon>
        <taxon>Tolypothrichaceae</taxon>
        <taxon>Hassallia</taxon>
    </lineage>
</organism>